<keyword evidence="2" id="KW-1185">Reference proteome</keyword>
<dbReference type="AlphaFoldDB" id="A0A3N0E8F3"/>
<accession>A0A3N0E8F3</accession>
<reference evidence="1 2" key="1">
    <citation type="submission" date="2018-10" db="EMBL/GenBank/DDBJ databases">
        <title>Sinomicrobium pectinilyticum sp. nov., a pectinase-producing bacterium isolated from alkaline and saline soil, and emended description of the genus Sinomicrobium.</title>
        <authorList>
            <person name="Cheng B."/>
            <person name="Li C."/>
            <person name="Lai Q."/>
            <person name="Du M."/>
            <person name="Shao Z."/>
            <person name="Xu P."/>
            <person name="Yang C."/>
        </authorList>
    </citation>
    <scope>NUCLEOTIDE SEQUENCE [LARGE SCALE GENOMIC DNA]</scope>
    <source>
        <strain evidence="1 2">5DNS001</strain>
    </source>
</reference>
<gene>
    <name evidence="1" type="ORF">ED312_14395</name>
</gene>
<evidence type="ECO:0000313" key="2">
    <source>
        <dbReference type="Proteomes" id="UP000267469"/>
    </source>
</evidence>
<proteinExistence type="predicted"/>
<organism evidence="1 2">
    <name type="scientific">Sinomicrobium pectinilyticum</name>
    <dbReference type="NCBI Taxonomy" id="1084421"/>
    <lineage>
        <taxon>Bacteria</taxon>
        <taxon>Pseudomonadati</taxon>
        <taxon>Bacteroidota</taxon>
        <taxon>Flavobacteriia</taxon>
        <taxon>Flavobacteriales</taxon>
        <taxon>Flavobacteriaceae</taxon>
        <taxon>Sinomicrobium</taxon>
    </lineage>
</organism>
<comment type="caution">
    <text evidence="1">The sequence shown here is derived from an EMBL/GenBank/DDBJ whole genome shotgun (WGS) entry which is preliminary data.</text>
</comment>
<dbReference type="EMBL" id="RJTM01000099">
    <property type="protein sequence ID" value="RNL84128.1"/>
    <property type="molecule type" value="Genomic_DNA"/>
</dbReference>
<dbReference type="Proteomes" id="UP000267469">
    <property type="component" value="Unassembled WGS sequence"/>
</dbReference>
<dbReference type="CDD" id="cd00719">
    <property type="entry name" value="GIY-YIG_SF"/>
    <property type="match status" value="1"/>
</dbReference>
<evidence type="ECO:0000313" key="1">
    <source>
        <dbReference type="EMBL" id="RNL84128.1"/>
    </source>
</evidence>
<name>A0A3N0E8F3_SINP1</name>
<protein>
    <submittedName>
        <fullName evidence="1">GIY-YIG nuclease family protein</fullName>
    </submittedName>
</protein>
<sequence length="166" mass="19538">MEIRKEMSCNGFRFGDKIQKPETMEKKLFEQEFKGYWRERDSKGLPAYSGIFVVQSFYHDRDLGKVSMNDLIYIGKADNINERVRIHEKWYVWKKELKPGEQLCFSCTPVPKEDRERVAAALIRANQPKMNSVYKNTFPFGTTVVNLYGDYPLLKKKIVVENPEDE</sequence>